<dbReference type="SUPFAM" id="SSF56925">
    <property type="entry name" value="OMPA-like"/>
    <property type="match status" value="1"/>
</dbReference>
<dbReference type="RefSeq" id="WP_066352792.1">
    <property type="nucleotide sequence ID" value="NZ_CP032099.1"/>
</dbReference>
<feature type="signal peptide" evidence="2">
    <location>
        <begin position="1"/>
        <end position="20"/>
    </location>
</feature>
<dbReference type="InterPro" id="IPR027385">
    <property type="entry name" value="Beta-barrel_OMP"/>
</dbReference>
<evidence type="ECO:0000313" key="7">
    <source>
        <dbReference type="Proteomes" id="UP000290580"/>
    </source>
</evidence>
<dbReference type="EMBL" id="CP032099">
    <property type="protein sequence ID" value="AXX84089.1"/>
    <property type="molecule type" value="Genomic_DNA"/>
</dbReference>
<sequence length="195" mass="22112">MKKLLLIGTLSSMILTNSMADTKTYLGLQYGAAVTQFKEKNSGVSDSENANAYKILVGQGLGDNNYLQLYYERAKYKDFSINALDDDFKQKEFGLEWIKKEKVVNNLYPFAKLGLGIANISLDNKFQESDVSALSLTLGAGVDLKTTDDLSFYIGIDYNYKKWEKIKYEDNTSTTYEYKITQNSIKPYIGLNLKF</sequence>
<accession>A0AAD0WMS2</accession>
<organism evidence="4 6">
    <name type="scientific">Aliarcobacter skirrowii CCUG 10374</name>
    <dbReference type="NCBI Taxonomy" id="1032239"/>
    <lineage>
        <taxon>Bacteria</taxon>
        <taxon>Pseudomonadati</taxon>
        <taxon>Campylobacterota</taxon>
        <taxon>Epsilonproteobacteria</taxon>
        <taxon>Campylobacterales</taxon>
        <taxon>Arcobacteraceae</taxon>
        <taxon>Aliarcobacter</taxon>
    </lineage>
</organism>
<dbReference type="InterPro" id="IPR011250">
    <property type="entry name" value="OMP/PagP_B-barrel"/>
</dbReference>
<evidence type="ECO:0000313" key="4">
    <source>
        <dbReference type="EMBL" id="AXX84089.1"/>
    </source>
</evidence>
<dbReference type="Pfam" id="PF13505">
    <property type="entry name" value="OMP_b-brl"/>
    <property type="match status" value="1"/>
</dbReference>
<protein>
    <submittedName>
        <fullName evidence="4">Porin family protein</fullName>
    </submittedName>
</protein>
<feature type="domain" description="Outer membrane protein beta-barrel" evidence="3">
    <location>
        <begin position="6"/>
        <end position="167"/>
    </location>
</feature>
<evidence type="ECO:0000313" key="5">
    <source>
        <dbReference type="EMBL" id="RXI26977.1"/>
    </source>
</evidence>
<name>A0AAD0WMS2_9BACT</name>
<evidence type="ECO:0000313" key="6">
    <source>
        <dbReference type="Proteomes" id="UP000262029"/>
    </source>
</evidence>
<proteinExistence type="predicted"/>
<gene>
    <name evidence="4" type="ORF">ASKIR_0253</name>
    <name evidence="5" type="ORF">CP959_02445</name>
</gene>
<dbReference type="Proteomes" id="UP000290580">
    <property type="component" value="Unassembled WGS sequence"/>
</dbReference>
<feature type="chain" id="PRO_5042031694" evidence="2">
    <location>
        <begin position="21"/>
        <end position="195"/>
    </location>
</feature>
<evidence type="ECO:0000256" key="2">
    <source>
        <dbReference type="SAM" id="SignalP"/>
    </source>
</evidence>
<keyword evidence="1 2" id="KW-0732">Signal</keyword>
<keyword evidence="7" id="KW-1185">Reference proteome</keyword>
<evidence type="ECO:0000256" key="1">
    <source>
        <dbReference type="ARBA" id="ARBA00022729"/>
    </source>
</evidence>
<evidence type="ECO:0000259" key="3">
    <source>
        <dbReference type="Pfam" id="PF13505"/>
    </source>
</evidence>
<dbReference type="Proteomes" id="UP000262029">
    <property type="component" value="Chromosome"/>
</dbReference>
<dbReference type="GeneID" id="61750007"/>
<dbReference type="Gene3D" id="2.40.160.20">
    <property type="match status" value="1"/>
</dbReference>
<dbReference type="EMBL" id="NXIC01000001">
    <property type="protein sequence ID" value="RXI26977.1"/>
    <property type="molecule type" value="Genomic_DNA"/>
</dbReference>
<dbReference type="AlphaFoldDB" id="A0AAD0WMS2"/>
<reference evidence="5 7" key="1">
    <citation type="submission" date="2017-09" db="EMBL/GenBank/DDBJ databases">
        <title>Genomics of the genus Arcobacter.</title>
        <authorList>
            <person name="Perez-Cataluna A."/>
            <person name="Figueras M.J."/>
            <person name="Salas-Masso N."/>
        </authorList>
    </citation>
    <scope>NUCLEOTIDE SEQUENCE [LARGE SCALE GENOMIC DNA]</scope>
    <source>
        <strain evidence="5 7">LMG 6621</strain>
    </source>
</reference>
<reference evidence="4 6" key="2">
    <citation type="submission" date="2018-08" db="EMBL/GenBank/DDBJ databases">
        <title>Complete genome of the Arcobacter skirrowii type strain LMG 6621.</title>
        <authorList>
            <person name="Miller W.G."/>
            <person name="Yee E."/>
            <person name="Bono J.L."/>
        </authorList>
    </citation>
    <scope>NUCLEOTIDE SEQUENCE [LARGE SCALE GENOMIC DNA]</scope>
    <source>
        <strain evidence="4 6">CCUG 10374</strain>
    </source>
</reference>